<dbReference type="PANTHER" id="PTHR39173:SF1">
    <property type="entry name" value="ACETYLTRANSFERASE"/>
    <property type="match status" value="1"/>
</dbReference>
<dbReference type="CDD" id="cd04301">
    <property type="entry name" value="NAT_SF"/>
    <property type="match status" value="1"/>
</dbReference>
<proteinExistence type="predicted"/>
<dbReference type="GO" id="GO:0016746">
    <property type="term" value="F:acyltransferase activity"/>
    <property type="evidence" value="ECO:0007669"/>
    <property type="project" value="UniProtKB-KW"/>
</dbReference>
<feature type="domain" description="N-acetyltransferase" evidence="1">
    <location>
        <begin position="1"/>
        <end position="167"/>
    </location>
</feature>
<evidence type="ECO:0000313" key="2">
    <source>
        <dbReference type="EMBL" id="MEN2768966.1"/>
    </source>
</evidence>
<accession>A0ABU9XKY3</accession>
<evidence type="ECO:0000259" key="1">
    <source>
        <dbReference type="PROSITE" id="PS51186"/>
    </source>
</evidence>
<sequence length="168" mass="19327">MRLERPSIAWEKEHQMYVAEWGPSRMTPSSFNLNGFDNYEGFLKELAKRESGLGNWLPSTNYFLVNEADRVLGMVDIRHELNDFLYRIGGHIGYSVRPSERRKGYATLILAKALEECRELGMDKVLVTCDEDNIGSAKVILHNGGIEDVSERDTDGTRKRRFWITINN</sequence>
<dbReference type="Pfam" id="PF13302">
    <property type="entry name" value="Acetyltransf_3"/>
    <property type="match status" value="1"/>
</dbReference>
<gene>
    <name evidence="2" type="ORF">ABC228_17470</name>
</gene>
<reference evidence="2 3" key="1">
    <citation type="submission" date="2024-05" db="EMBL/GenBank/DDBJ databases">
        <authorList>
            <person name="Haq I."/>
            <person name="Ullah Z."/>
            <person name="Ahmad R."/>
            <person name="Li M."/>
            <person name="Tong Y."/>
        </authorList>
    </citation>
    <scope>NUCLEOTIDE SEQUENCE [LARGE SCALE GENOMIC DNA]</scope>
    <source>
        <strain evidence="2 3">16A2E</strain>
    </source>
</reference>
<dbReference type="Gene3D" id="3.40.630.30">
    <property type="match status" value="1"/>
</dbReference>
<dbReference type="RefSeq" id="WP_345826460.1">
    <property type="nucleotide sequence ID" value="NZ_JBDIML010000008.1"/>
</dbReference>
<protein>
    <submittedName>
        <fullName evidence="2">GNAT family N-acetyltransferase</fullName>
        <ecNumber evidence="2">2.3.1.-</ecNumber>
    </submittedName>
</protein>
<dbReference type="PROSITE" id="PS51186">
    <property type="entry name" value="GNAT"/>
    <property type="match status" value="1"/>
</dbReference>
<comment type="caution">
    <text evidence="2">The sequence shown here is derived from an EMBL/GenBank/DDBJ whole genome shotgun (WGS) entry which is preliminary data.</text>
</comment>
<dbReference type="InterPro" id="IPR000182">
    <property type="entry name" value="GNAT_dom"/>
</dbReference>
<dbReference type="SUPFAM" id="SSF55729">
    <property type="entry name" value="Acyl-CoA N-acyltransferases (Nat)"/>
    <property type="match status" value="1"/>
</dbReference>
<keyword evidence="3" id="KW-1185">Reference proteome</keyword>
<organism evidence="2 3">
    <name type="scientific">Ornithinibacillus xuwenensis</name>
    <dbReference type="NCBI Taxonomy" id="3144668"/>
    <lineage>
        <taxon>Bacteria</taxon>
        <taxon>Bacillati</taxon>
        <taxon>Bacillota</taxon>
        <taxon>Bacilli</taxon>
        <taxon>Bacillales</taxon>
        <taxon>Bacillaceae</taxon>
        <taxon>Ornithinibacillus</taxon>
    </lineage>
</organism>
<dbReference type="InterPro" id="IPR016181">
    <property type="entry name" value="Acyl_CoA_acyltransferase"/>
</dbReference>
<dbReference type="Proteomes" id="UP001444625">
    <property type="component" value="Unassembled WGS sequence"/>
</dbReference>
<keyword evidence="2" id="KW-0012">Acyltransferase</keyword>
<dbReference type="EC" id="2.3.1.-" evidence="2"/>
<dbReference type="PANTHER" id="PTHR39173">
    <property type="entry name" value="ACETYLTRANSFERASE"/>
    <property type="match status" value="1"/>
</dbReference>
<keyword evidence="2" id="KW-0808">Transferase</keyword>
<name>A0ABU9XKY3_9BACI</name>
<dbReference type="EMBL" id="JBDIML010000008">
    <property type="protein sequence ID" value="MEN2768966.1"/>
    <property type="molecule type" value="Genomic_DNA"/>
</dbReference>
<evidence type="ECO:0000313" key="3">
    <source>
        <dbReference type="Proteomes" id="UP001444625"/>
    </source>
</evidence>